<name>A0ABT3TLA1_9GAMM</name>
<dbReference type="PANTHER" id="PTHR11820">
    <property type="entry name" value="ACYLPYRUVASE"/>
    <property type="match status" value="1"/>
</dbReference>
<evidence type="ECO:0000256" key="1">
    <source>
        <dbReference type="ARBA" id="ARBA00022723"/>
    </source>
</evidence>
<comment type="caution">
    <text evidence="3">The sequence shown here is derived from an EMBL/GenBank/DDBJ whole genome shotgun (WGS) entry which is preliminary data.</text>
</comment>
<dbReference type="Gene3D" id="3.90.850.10">
    <property type="entry name" value="Fumarylacetoacetase-like, C-terminal domain"/>
    <property type="match status" value="1"/>
</dbReference>
<gene>
    <name evidence="3" type="ORF">EYC98_16765</name>
</gene>
<evidence type="ECO:0000313" key="4">
    <source>
        <dbReference type="Proteomes" id="UP001143362"/>
    </source>
</evidence>
<sequence length="349" mass="37777">MKVAVSVLLLAVVVALVSSYALTRPVVSGITESIALASLEMAPRDRAVTLARHRSGAMLLVIDVDEAGITAVDISDATGVEYTDSLHVFRELGKRGLQKLYGGLAVKRMGWEQLGSPLDGHYPHVAAGTNFRGHAEEVGHEGDPFLFPKLSRATAWNSDVLAAGRLDYEVELCAVPLTEHKPTTPARLGYVLCNDFTDRWQLVKDIDLGGEMGLTGFVLAKGGDSRLPIGALLVIPQDENFYQELQLDLFVNGRLRQSASAGSMIWSPRQLLSKVLAACETDYEMADEMVRIGACDHIPAGTLLLTGTPEGVMFHPATLWNPWAYLADGDVVTSVGSYLGFMRNLITEP</sequence>
<evidence type="ECO:0000313" key="3">
    <source>
        <dbReference type="EMBL" id="MCX2982516.1"/>
    </source>
</evidence>
<dbReference type="InterPro" id="IPR036663">
    <property type="entry name" value="Fumarylacetoacetase_C_sf"/>
</dbReference>
<dbReference type="PANTHER" id="PTHR11820:SF7">
    <property type="entry name" value="ACYLPYRUVASE FAHD1, MITOCHONDRIAL"/>
    <property type="match status" value="1"/>
</dbReference>
<evidence type="ECO:0000259" key="2">
    <source>
        <dbReference type="Pfam" id="PF01557"/>
    </source>
</evidence>
<dbReference type="RefSeq" id="WP_279246530.1">
    <property type="nucleotide sequence ID" value="NZ_SHNN01000003.1"/>
</dbReference>
<dbReference type="InterPro" id="IPR011234">
    <property type="entry name" value="Fumarylacetoacetase-like_C"/>
</dbReference>
<dbReference type="EMBL" id="SHNN01000003">
    <property type="protein sequence ID" value="MCX2982516.1"/>
    <property type="molecule type" value="Genomic_DNA"/>
</dbReference>
<dbReference type="Proteomes" id="UP001143362">
    <property type="component" value="Unassembled WGS sequence"/>
</dbReference>
<dbReference type="SUPFAM" id="SSF56529">
    <property type="entry name" value="FAH"/>
    <property type="match status" value="1"/>
</dbReference>
<dbReference type="Pfam" id="PF01557">
    <property type="entry name" value="FAA_hydrolase"/>
    <property type="match status" value="1"/>
</dbReference>
<protein>
    <recommendedName>
        <fullName evidence="2">Fumarylacetoacetase-like C-terminal domain-containing protein</fullName>
    </recommendedName>
</protein>
<reference evidence="3" key="1">
    <citation type="submission" date="2019-02" db="EMBL/GenBank/DDBJ databases">
        <authorList>
            <person name="Li S.-H."/>
        </authorList>
    </citation>
    <scope>NUCLEOTIDE SEQUENCE</scope>
    <source>
        <strain evidence="3">IMCC14734</strain>
    </source>
</reference>
<keyword evidence="1" id="KW-0479">Metal-binding</keyword>
<feature type="domain" description="Fumarylacetoacetase-like C-terminal" evidence="2">
    <location>
        <begin position="125"/>
        <end position="345"/>
    </location>
</feature>
<accession>A0ABT3TLA1</accession>
<keyword evidence="4" id="KW-1185">Reference proteome</keyword>
<organism evidence="3 4">
    <name type="scientific">Candidatus Litorirhabdus singularis</name>
    <dbReference type="NCBI Taxonomy" id="2518993"/>
    <lineage>
        <taxon>Bacteria</taxon>
        <taxon>Pseudomonadati</taxon>
        <taxon>Pseudomonadota</taxon>
        <taxon>Gammaproteobacteria</taxon>
        <taxon>Cellvibrionales</taxon>
        <taxon>Halieaceae</taxon>
        <taxon>Candidatus Litorirhabdus</taxon>
    </lineage>
</organism>
<proteinExistence type="predicted"/>